<protein>
    <recommendedName>
        <fullName evidence="2">NADPH-dependent 7-cyano-7-deazaguanine reductase N-terminal domain-containing protein</fullName>
    </recommendedName>
</protein>
<accession>A0AB34J910</accession>
<proteinExistence type="predicted"/>
<dbReference type="GO" id="GO:0033739">
    <property type="term" value="F:preQ1 synthase activity"/>
    <property type="evidence" value="ECO:0007669"/>
    <property type="project" value="InterPro"/>
</dbReference>
<dbReference type="Pfam" id="PF14489">
    <property type="entry name" value="QueF"/>
    <property type="match status" value="1"/>
</dbReference>
<dbReference type="PANTHER" id="PTHR34354:SF1">
    <property type="entry name" value="NADPH-DEPENDENT 7-CYANO-7-DEAZAGUANINE REDUCTASE"/>
    <property type="match status" value="1"/>
</dbReference>
<dbReference type="InterPro" id="IPR050084">
    <property type="entry name" value="NADPH_dep_7-cyano-7-deazaG_red"/>
</dbReference>
<comment type="caution">
    <text evidence="3">The sequence shown here is derived from an EMBL/GenBank/DDBJ whole genome shotgun (WGS) entry which is preliminary data.</text>
</comment>
<gene>
    <name evidence="3" type="ORF">AB1Y20_001889</name>
</gene>
<reference evidence="3 4" key="1">
    <citation type="journal article" date="2024" name="Science">
        <title>Giant polyketide synthase enzymes in the biosynthesis of giant marine polyether toxins.</title>
        <authorList>
            <person name="Fallon T.R."/>
            <person name="Shende V.V."/>
            <person name="Wierzbicki I.H."/>
            <person name="Pendleton A.L."/>
            <person name="Watervoot N.F."/>
            <person name="Auber R.P."/>
            <person name="Gonzalez D.J."/>
            <person name="Wisecaver J.H."/>
            <person name="Moore B.S."/>
        </authorList>
    </citation>
    <scope>NUCLEOTIDE SEQUENCE [LARGE SCALE GENOMIC DNA]</scope>
    <source>
        <strain evidence="3 4">12B1</strain>
    </source>
</reference>
<organism evidence="3 4">
    <name type="scientific">Prymnesium parvum</name>
    <name type="common">Toxic golden alga</name>
    <dbReference type="NCBI Taxonomy" id="97485"/>
    <lineage>
        <taxon>Eukaryota</taxon>
        <taxon>Haptista</taxon>
        <taxon>Haptophyta</taxon>
        <taxon>Prymnesiophyceae</taxon>
        <taxon>Prymnesiales</taxon>
        <taxon>Prymnesiaceae</taxon>
        <taxon>Prymnesium</taxon>
    </lineage>
</organism>
<dbReference type="Pfam" id="PF14819">
    <property type="entry name" value="QueF_N"/>
    <property type="match status" value="1"/>
</dbReference>
<dbReference type="InterPro" id="IPR029139">
    <property type="entry name" value="QueF_N"/>
</dbReference>
<dbReference type="Proteomes" id="UP001515480">
    <property type="component" value="Unassembled WGS sequence"/>
</dbReference>
<dbReference type="PANTHER" id="PTHR34354">
    <property type="entry name" value="NADPH-DEPENDENT 7-CYANO-7-DEAZAGUANINE REDUCTASE"/>
    <property type="match status" value="1"/>
</dbReference>
<dbReference type="GO" id="GO:0008616">
    <property type="term" value="P:tRNA queuosine(34) biosynthetic process"/>
    <property type="evidence" value="ECO:0007669"/>
    <property type="project" value="InterPro"/>
</dbReference>
<evidence type="ECO:0000259" key="2">
    <source>
        <dbReference type="Pfam" id="PF14819"/>
    </source>
</evidence>
<evidence type="ECO:0000313" key="4">
    <source>
        <dbReference type="Proteomes" id="UP001515480"/>
    </source>
</evidence>
<evidence type="ECO:0000313" key="3">
    <source>
        <dbReference type="EMBL" id="KAL1515255.1"/>
    </source>
</evidence>
<dbReference type="AlphaFoldDB" id="A0AB34J910"/>
<evidence type="ECO:0000256" key="1">
    <source>
        <dbReference type="SAM" id="MobiDB-lite"/>
    </source>
</evidence>
<feature type="domain" description="NADPH-dependent 7-cyano-7-deazaguanine reductase N-terminal" evidence="2">
    <location>
        <begin position="21"/>
        <end position="127"/>
    </location>
</feature>
<dbReference type="EMBL" id="JBGBPQ010000011">
    <property type="protein sequence ID" value="KAL1515255.1"/>
    <property type="molecule type" value="Genomic_DNA"/>
</dbReference>
<dbReference type="InterPro" id="IPR029500">
    <property type="entry name" value="QueF"/>
</dbReference>
<dbReference type="Gene3D" id="3.30.1130.10">
    <property type="match status" value="2"/>
</dbReference>
<name>A0AB34J910_PRYPA</name>
<dbReference type="InterPro" id="IPR043133">
    <property type="entry name" value="GTP-CH-I_C/QueF"/>
</dbReference>
<dbReference type="SUPFAM" id="SSF55620">
    <property type="entry name" value="Tetrahydrobiopterin biosynthesis enzymes-like"/>
    <property type="match status" value="1"/>
</dbReference>
<sequence>MDTPPPSADYGPLGRTVAPPESYDPSVLAPIPRERGRSLLRLDPSAPLPFHGTDVWTLYEASWLLGAKPRRLILEMRVSASTPCLVESKSLKLYLNSLNFTPFASDAAAIDTIRADVGRVVGGEVELRARELLAEEEPPALREGCGGGWECIDGAQLEEAKGEALLRAEGEEVEEALVSHLLRTLCPCTGQPDWGSVLVEYAGPRIDRSGLLAYVCAMRREVGFHENAVEQIFLAIREGCRPRKLRVTGRFFRRGGIDINPTRAVGYAEDEAPACRIPGQ</sequence>
<keyword evidence="4" id="KW-1185">Reference proteome</keyword>
<feature type="region of interest" description="Disordered" evidence="1">
    <location>
        <begin position="1"/>
        <end position="27"/>
    </location>
</feature>